<proteinExistence type="predicted"/>
<feature type="transmembrane region" description="Helical" evidence="1">
    <location>
        <begin position="7"/>
        <end position="29"/>
    </location>
</feature>
<sequence>MNRDYRTIAIIYAIMICLASCIGICSSPHP</sequence>
<name>U4LG47_PYROM</name>
<evidence type="ECO:0000313" key="2">
    <source>
        <dbReference type="EMBL" id="CCX14903.1"/>
    </source>
</evidence>
<dbReference type="AlphaFoldDB" id="U4LG47"/>
<organism evidence="2 3">
    <name type="scientific">Pyronema omphalodes (strain CBS 100304)</name>
    <name type="common">Pyronema confluens</name>
    <dbReference type="NCBI Taxonomy" id="1076935"/>
    <lineage>
        <taxon>Eukaryota</taxon>
        <taxon>Fungi</taxon>
        <taxon>Dikarya</taxon>
        <taxon>Ascomycota</taxon>
        <taxon>Pezizomycotina</taxon>
        <taxon>Pezizomycetes</taxon>
        <taxon>Pezizales</taxon>
        <taxon>Pyronemataceae</taxon>
        <taxon>Pyronema</taxon>
    </lineage>
</organism>
<evidence type="ECO:0000313" key="3">
    <source>
        <dbReference type="Proteomes" id="UP000018144"/>
    </source>
</evidence>
<keyword evidence="1" id="KW-0472">Membrane</keyword>
<dbReference type="Proteomes" id="UP000018144">
    <property type="component" value="Unassembled WGS sequence"/>
</dbReference>
<keyword evidence="1" id="KW-0812">Transmembrane</keyword>
<protein>
    <submittedName>
        <fullName evidence="2">Uncharacterized protein</fullName>
    </submittedName>
</protein>
<dbReference type="EMBL" id="HF936073">
    <property type="protein sequence ID" value="CCX14903.1"/>
    <property type="molecule type" value="Genomic_DNA"/>
</dbReference>
<evidence type="ECO:0000256" key="1">
    <source>
        <dbReference type="SAM" id="Phobius"/>
    </source>
</evidence>
<keyword evidence="1" id="KW-1133">Transmembrane helix</keyword>
<gene>
    <name evidence="2" type="ORF">PCON_01129</name>
</gene>
<accession>U4LG47</accession>
<reference evidence="2 3" key="1">
    <citation type="journal article" date="2013" name="PLoS Genet.">
        <title>The genome and development-dependent transcriptomes of Pyronema confluens: a window into fungal evolution.</title>
        <authorList>
            <person name="Traeger S."/>
            <person name="Altegoer F."/>
            <person name="Freitag M."/>
            <person name="Gabaldon T."/>
            <person name="Kempken F."/>
            <person name="Kumar A."/>
            <person name="Marcet-Houben M."/>
            <person name="Poggeler S."/>
            <person name="Stajich J.E."/>
            <person name="Nowrousian M."/>
        </authorList>
    </citation>
    <scope>NUCLEOTIDE SEQUENCE [LARGE SCALE GENOMIC DNA]</scope>
    <source>
        <strain evidence="3">CBS 100304</strain>
        <tissue evidence="2">Vegetative mycelium</tissue>
    </source>
</reference>
<keyword evidence="3" id="KW-1185">Reference proteome</keyword>